<dbReference type="GO" id="GO:0000976">
    <property type="term" value="F:transcription cis-regulatory region binding"/>
    <property type="evidence" value="ECO:0007669"/>
    <property type="project" value="TreeGrafter"/>
</dbReference>
<dbReference type="AlphaFoldDB" id="A0AAU8CT02"/>
<protein>
    <submittedName>
        <fullName evidence="6">TetR/AcrR family transcriptional regulator</fullName>
    </submittedName>
</protein>
<dbReference type="SUPFAM" id="SSF46689">
    <property type="entry name" value="Homeodomain-like"/>
    <property type="match status" value="1"/>
</dbReference>
<feature type="domain" description="HTH tetR-type" evidence="5">
    <location>
        <begin position="15"/>
        <end position="75"/>
    </location>
</feature>
<reference evidence="6" key="1">
    <citation type="submission" date="2024-06" db="EMBL/GenBank/DDBJ databases">
        <title>Mesorhizobium karijinii sp. nov., a symbiont of the iconic Swainsona formosa from arid Australia.</title>
        <authorList>
            <person name="Hill Y.J."/>
            <person name="Watkin E.L.J."/>
            <person name="O'Hara G.W."/>
            <person name="Terpolilli J."/>
            <person name="Tye M.L."/>
            <person name="Kohlmeier M.G."/>
        </authorList>
    </citation>
    <scope>NUCLEOTIDE SEQUENCE</scope>
    <source>
        <strain evidence="6">WSM2240</strain>
    </source>
</reference>
<evidence type="ECO:0000256" key="4">
    <source>
        <dbReference type="PROSITE-ProRule" id="PRU00335"/>
    </source>
</evidence>
<name>A0AAU8CT02_9HYPH</name>
<evidence type="ECO:0000313" key="6">
    <source>
        <dbReference type="EMBL" id="XCG49995.1"/>
    </source>
</evidence>
<dbReference type="Pfam" id="PF00440">
    <property type="entry name" value="TetR_N"/>
    <property type="match status" value="1"/>
</dbReference>
<dbReference type="InterPro" id="IPR009057">
    <property type="entry name" value="Homeodomain-like_sf"/>
</dbReference>
<accession>A0AAU8CT02</accession>
<feature type="DNA-binding region" description="H-T-H motif" evidence="4">
    <location>
        <begin position="38"/>
        <end position="57"/>
    </location>
</feature>
<organism evidence="6">
    <name type="scientific">Mesorhizobium sp. WSM2240</name>
    <dbReference type="NCBI Taxonomy" id="3228851"/>
    <lineage>
        <taxon>Bacteria</taxon>
        <taxon>Pseudomonadati</taxon>
        <taxon>Pseudomonadota</taxon>
        <taxon>Alphaproteobacteria</taxon>
        <taxon>Hyphomicrobiales</taxon>
        <taxon>Phyllobacteriaceae</taxon>
        <taxon>Mesorhizobium</taxon>
    </lineage>
</organism>
<gene>
    <name evidence="6" type="ORF">ABVK50_05705</name>
</gene>
<dbReference type="Gene3D" id="1.10.357.10">
    <property type="entry name" value="Tetracycline Repressor, domain 2"/>
    <property type="match status" value="1"/>
</dbReference>
<dbReference type="PANTHER" id="PTHR30055">
    <property type="entry name" value="HTH-TYPE TRANSCRIPTIONAL REGULATOR RUTR"/>
    <property type="match status" value="1"/>
</dbReference>
<keyword evidence="2 4" id="KW-0238">DNA-binding</keyword>
<sequence length="212" mass="23530">MRYPVNMGRPKEHDTETGEALLDTCEKIIQADGMAGLSVRRVADQTGTTTRAVYAVFGSKEGLIVALGKRAFDLLGRAMDELPASNDPARDLVEAGVLVFRRLTVDHPALFKIGVQHRDVPVHLMGQFRSAARSALRRLHLRFERLHEHDALGRGSIDEEACQFHALCEGLAALEMRGLLPPGHEERMWREALSALIDGYRSQRALKGPSQE</sequence>
<dbReference type="EMBL" id="CP159253">
    <property type="protein sequence ID" value="XCG49995.1"/>
    <property type="molecule type" value="Genomic_DNA"/>
</dbReference>
<keyword evidence="1" id="KW-0805">Transcription regulation</keyword>
<evidence type="ECO:0000256" key="3">
    <source>
        <dbReference type="ARBA" id="ARBA00023163"/>
    </source>
</evidence>
<dbReference type="PROSITE" id="PS50977">
    <property type="entry name" value="HTH_TETR_2"/>
    <property type="match status" value="1"/>
</dbReference>
<dbReference type="InterPro" id="IPR001647">
    <property type="entry name" value="HTH_TetR"/>
</dbReference>
<dbReference type="GO" id="GO:0003700">
    <property type="term" value="F:DNA-binding transcription factor activity"/>
    <property type="evidence" value="ECO:0007669"/>
    <property type="project" value="TreeGrafter"/>
</dbReference>
<dbReference type="InterPro" id="IPR050109">
    <property type="entry name" value="HTH-type_TetR-like_transc_reg"/>
</dbReference>
<dbReference type="RefSeq" id="WP_353642476.1">
    <property type="nucleotide sequence ID" value="NZ_CP159253.1"/>
</dbReference>
<keyword evidence="3" id="KW-0804">Transcription</keyword>
<evidence type="ECO:0000259" key="5">
    <source>
        <dbReference type="PROSITE" id="PS50977"/>
    </source>
</evidence>
<dbReference type="PANTHER" id="PTHR30055:SF234">
    <property type="entry name" value="HTH-TYPE TRANSCRIPTIONAL REGULATOR BETI"/>
    <property type="match status" value="1"/>
</dbReference>
<evidence type="ECO:0000256" key="2">
    <source>
        <dbReference type="ARBA" id="ARBA00023125"/>
    </source>
</evidence>
<evidence type="ECO:0000256" key="1">
    <source>
        <dbReference type="ARBA" id="ARBA00023015"/>
    </source>
</evidence>
<proteinExistence type="predicted"/>